<comment type="similarity">
    <text evidence="1 3">Belongs to the short-chain dehydrogenases/reductases (SDR) family.</text>
</comment>
<reference evidence="4" key="1">
    <citation type="submission" date="2021-04" db="EMBL/GenBank/DDBJ databases">
        <title>Genome based classification of Actinospica acidithermotolerans sp. nov., an actinobacterium isolated from an Indonesian hot spring.</title>
        <authorList>
            <person name="Kusuma A.B."/>
            <person name="Putra K.E."/>
            <person name="Nafisah S."/>
            <person name="Loh J."/>
            <person name="Nouioui I."/>
            <person name="Goodfellow M."/>
        </authorList>
    </citation>
    <scope>NUCLEOTIDE SEQUENCE</scope>
    <source>
        <strain evidence="4">MGRD01-02</strain>
    </source>
</reference>
<dbReference type="PRINTS" id="PR00081">
    <property type="entry name" value="GDHRDH"/>
</dbReference>
<dbReference type="RefSeq" id="WP_212517137.1">
    <property type="nucleotide sequence ID" value="NZ_JAGSOH010000011.1"/>
</dbReference>
<dbReference type="PRINTS" id="PR00080">
    <property type="entry name" value="SDRFAMILY"/>
</dbReference>
<organism evidence="4 5">
    <name type="scientific">Actinospica acidithermotolerans</name>
    <dbReference type="NCBI Taxonomy" id="2828514"/>
    <lineage>
        <taxon>Bacteria</taxon>
        <taxon>Bacillati</taxon>
        <taxon>Actinomycetota</taxon>
        <taxon>Actinomycetes</taxon>
        <taxon>Catenulisporales</taxon>
        <taxon>Actinospicaceae</taxon>
        <taxon>Actinospica</taxon>
    </lineage>
</organism>
<dbReference type="PANTHER" id="PTHR42760:SF133">
    <property type="entry name" value="3-OXOACYL-[ACYL-CARRIER-PROTEIN] REDUCTASE"/>
    <property type="match status" value="1"/>
</dbReference>
<protein>
    <submittedName>
        <fullName evidence="4">SDR family NAD(P)-dependent oxidoreductase</fullName>
    </submittedName>
</protein>
<dbReference type="SUPFAM" id="SSF51735">
    <property type="entry name" value="NAD(P)-binding Rossmann-fold domains"/>
    <property type="match status" value="1"/>
</dbReference>
<keyword evidence="5" id="KW-1185">Reference proteome</keyword>
<dbReference type="Proteomes" id="UP000676325">
    <property type="component" value="Unassembled WGS sequence"/>
</dbReference>
<name>A0A941IF65_9ACTN</name>
<dbReference type="GO" id="GO:0016616">
    <property type="term" value="F:oxidoreductase activity, acting on the CH-OH group of donors, NAD or NADP as acceptor"/>
    <property type="evidence" value="ECO:0007669"/>
    <property type="project" value="TreeGrafter"/>
</dbReference>
<sequence>MRPTAIITGASRGIGAAVLRRFSDSHDCIVLGLTRPQHCAMFIKADLAEGSTVAAACQELAEYLTSRGVTPEVLVNNAGGAQPATAIAITPDHIQHDLTLNLVAPMMLTRVVVEPMRAAGQGSIVNVSSTAAKPGVAYLPAYSAANAGLIAYTQSLAAEVGPFGVRANCVCPGAVDTAGADDGRREISRLHGLRPDEYQAAMARRTGLGRLLEPDEVADVIRWLALAGRAVNGQAINVCGTLTMG</sequence>
<accession>A0A941IF65</accession>
<dbReference type="Gene3D" id="3.40.50.720">
    <property type="entry name" value="NAD(P)-binding Rossmann-like Domain"/>
    <property type="match status" value="1"/>
</dbReference>
<dbReference type="Pfam" id="PF00106">
    <property type="entry name" value="adh_short"/>
    <property type="match status" value="1"/>
</dbReference>
<dbReference type="CDD" id="cd05233">
    <property type="entry name" value="SDR_c"/>
    <property type="match status" value="1"/>
</dbReference>
<dbReference type="AlphaFoldDB" id="A0A941IF65"/>
<comment type="caution">
    <text evidence="4">The sequence shown here is derived from an EMBL/GenBank/DDBJ whole genome shotgun (WGS) entry which is preliminary data.</text>
</comment>
<proteinExistence type="inferred from homology"/>
<evidence type="ECO:0000256" key="2">
    <source>
        <dbReference type="ARBA" id="ARBA00023002"/>
    </source>
</evidence>
<gene>
    <name evidence="4" type="ORF">KDK95_06710</name>
</gene>
<dbReference type="PANTHER" id="PTHR42760">
    <property type="entry name" value="SHORT-CHAIN DEHYDROGENASES/REDUCTASES FAMILY MEMBER"/>
    <property type="match status" value="1"/>
</dbReference>
<evidence type="ECO:0000256" key="1">
    <source>
        <dbReference type="ARBA" id="ARBA00006484"/>
    </source>
</evidence>
<evidence type="ECO:0000313" key="5">
    <source>
        <dbReference type="Proteomes" id="UP000676325"/>
    </source>
</evidence>
<keyword evidence="2" id="KW-0560">Oxidoreductase</keyword>
<evidence type="ECO:0000313" key="4">
    <source>
        <dbReference type="EMBL" id="MBR7825990.1"/>
    </source>
</evidence>
<evidence type="ECO:0000256" key="3">
    <source>
        <dbReference type="RuleBase" id="RU000363"/>
    </source>
</evidence>
<dbReference type="InterPro" id="IPR036291">
    <property type="entry name" value="NAD(P)-bd_dom_sf"/>
</dbReference>
<dbReference type="EMBL" id="JAGSOH010000011">
    <property type="protein sequence ID" value="MBR7825990.1"/>
    <property type="molecule type" value="Genomic_DNA"/>
</dbReference>
<dbReference type="InterPro" id="IPR002347">
    <property type="entry name" value="SDR_fam"/>
</dbReference>